<dbReference type="InterPro" id="IPR029063">
    <property type="entry name" value="SAM-dependent_MTases_sf"/>
</dbReference>
<protein>
    <submittedName>
        <fullName evidence="2">Putative methyltransferase DDB_G0268948</fullName>
    </submittedName>
</protein>
<dbReference type="CDD" id="cd02440">
    <property type="entry name" value="AdoMet_MTases"/>
    <property type="match status" value="1"/>
</dbReference>
<organism evidence="2 3">
    <name type="scientific">Echeneis naucrates</name>
    <name type="common">Live sharksucker</name>
    <dbReference type="NCBI Taxonomy" id="173247"/>
    <lineage>
        <taxon>Eukaryota</taxon>
        <taxon>Metazoa</taxon>
        <taxon>Chordata</taxon>
        <taxon>Craniata</taxon>
        <taxon>Vertebrata</taxon>
        <taxon>Euteleostomi</taxon>
        <taxon>Actinopterygii</taxon>
        <taxon>Neopterygii</taxon>
        <taxon>Teleostei</taxon>
        <taxon>Neoteleostei</taxon>
        <taxon>Acanthomorphata</taxon>
        <taxon>Carangaria</taxon>
        <taxon>Carangiformes</taxon>
        <taxon>Echeneidae</taxon>
        <taxon>Echeneis</taxon>
    </lineage>
</organism>
<sequence>MTYRLFEGKEHASIYQKYRFPAPDEVKNIILQYLDEKKGQPHELAVDLGCGTGQNSRLLAPHFEEVVGIDISECQLEEAKAVQGYPNVKYRKGTAEELPFADGSVDLLAAASAAHWFDQSRFLAEASRVLKPRGCIALVGYATYTSFYYQNCGEQLRHIYEEVKQLLRPHSSRAVDLCDSKLSELYSAIPFPDKESTTACSPYKISLIKVRHLVGFIESWSMFQAYRKTDHQAAHDLLLNTQRRCLEEMGVTCPDTEIEWELEYYCVLASKPQ</sequence>
<reference evidence="2" key="2">
    <citation type="submission" date="2025-08" db="UniProtKB">
        <authorList>
            <consortium name="Ensembl"/>
        </authorList>
    </citation>
    <scope>IDENTIFICATION</scope>
</reference>
<proteinExistence type="predicted"/>
<dbReference type="Proteomes" id="UP000472264">
    <property type="component" value="Chromosome 21"/>
</dbReference>
<dbReference type="PANTHER" id="PTHR44942:SF6">
    <property type="entry name" value="NOVEL PROTEIN"/>
    <property type="match status" value="1"/>
</dbReference>
<reference evidence="2" key="3">
    <citation type="submission" date="2025-09" db="UniProtKB">
        <authorList>
            <consortium name="Ensembl"/>
        </authorList>
    </citation>
    <scope>IDENTIFICATION</scope>
</reference>
<dbReference type="SUPFAM" id="SSF53335">
    <property type="entry name" value="S-adenosyl-L-methionine-dependent methyltransferases"/>
    <property type="match status" value="1"/>
</dbReference>
<evidence type="ECO:0000313" key="2">
    <source>
        <dbReference type="Ensembl" id="ENSENLP00000023191.1"/>
    </source>
</evidence>
<feature type="domain" description="Methyltransferase type 11" evidence="1">
    <location>
        <begin position="46"/>
        <end position="137"/>
    </location>
</feature>
<dbReference type="Gene3D" id="3.40.50.150">
    <property type="entry name" value="Vaccinia Virus protein VP39"/>
    <property type="match status" value="1"/>
</dbReference>
<evidence type="ECO:0000259" key="1">
    <source>
        <dbReference type="Pfam" id="PF08241"/>
    </source>
</evidence>
<dbReference type="Pfam" id="PF08241">
    <property type="entry name" value="Methyltransf_11"/>
    <property type="match status" value="1"/>
</dbReference>
<evidence type="ECO:0000313" key="3">
    <source>
        <dbReference type="Proteomes" id="UP000472264"/>
    </source>
</evidence>
<reference evidence="2" key="1">
    <citation type="submission" date="2021-04" db="EMBL/GenBank/DDBJ databases">
        <authorList>
            <consortium name="Wellcome Sanger Institute Data Sharing"/>
        </authorList>
    </citation>
    <scope>NUCLEOTIDE SEQUENCE [LARGE SCALE GENOMIC DNA]</scope>
</reference>
<name>A0A665UUU8_ECHNA</name>
<dbReference type="FunCoup" id="A0A665UUU8">
    <property type="interactions" value="6"/>
</dbReference>
<dbReference type="InterPro" id="IPR051052">
    <property type="entry name" value="Diverse_substrate_MTase"/>
</dbReference>
<dbReference type="OMA" id="FSAVHWF"/>
<dbReference type="PANTHER" id="PTHR44942">
    <property type="entry name" value="METHYLTRANSF_11 DOMAIN-CONTAINING PROTEIN"/>
    <property type="match status" value="1"/>
</dbReference>
<gene>
    <name evidence="2" type="primary">zgc:162396</name>
</gene>
<dbReference type="InParanoid" id="A0A665UUU8"/>
<dbReference type="GO" id="GO:0008757">
    <property type="term" value="F:S-adenosylmethionine-dependent methyltransferase activity"/>
    <property type="evidence" value="ECO:0007669"/>
    <property type="project" value="InterPro"/>
</dbReference>
<dbReference type="FunFam" id="3.40.50.150:FF:000370">
    <property type="entry name" value="Si:ch211-93g23.2"/>
    <property type="match status" value="1"/>
</dbReference>
<keyword evidence="3" id="KW-1185">Reference proteome</keyword>
<dbReference type="Ensembl" id="ENSENLT00000023966.1">
    <property type="protein sequence ID" value="ENSENLP00000023191.1"/>
    <property type="gene ID" value="ENSENLG00000010492.1"/>
</dbReference>
<accession>A0A665UUU8</accession>
<dbReference type="AlphaFoldDB" id="A0A665UUU8"/>
<dbReference type="InterPro" id="IPR013216">
    <property type="entry name" value="Methyltransf_11"/>
</dbReference>